<dbReference type="SUPFAM" id="SSF81923">
    <property type="entry name" value="Double Clp-N motif"/>
    <property type="match status" value="1"/>
</dbReference>
<comment type="caution">
    <text evidence="3">The sequence shown here is derived from an EMBL/GenBank/DDBJ whole genome shotgun (WGS) entry which is preliminary data.</text>
</comment>
<dbReference type="AlphaFoldDB" id="A0A1G2HUH7"/>
<dbReference type="PANTHER" id="PTHR47016">
    <property type="entry name" value="ATP-DEPENDENT CLP PROTEASE ATP-BINDING SUBUNIT CLPT1, CHLOROPLASTIC"/>
    <property type="match status" value="1"/>
</dbReference>
<evidence type="ECO:0000259" key="2">
    <source>
        <dbReference type="PROSITE" id="PS51903"/>
    </source>
</evidence>
<proteinExistence type="predicted"/>
<dbReference type="InterPro" id="IPR004176">
    <property type="entry name" value="Clp_R_N"/>
</dbReference>
<dbReference type="Proteomes" id="UP000178774">
    <property type="component" value="Unassembled WGS sequence"/>
</dbReference>
<evidence type="ECO:0000313" key="4">
    <source>
        <dbReference type="Proteomes" id="UP000178774"/>
    </source>
</evidence>
<name>A0A1G2HUH7_9BACT</name>
<dbReference type="PANTHER" id="PTHR47016:SF5">
    <property type="entry name" value="CLP DOMAIN SUPERFAMILY PROTEIN"/>
    <property type="match status" value="1"/>
</dbReference>
<reference evidence="3 4" key="1">
    <citation type="journal article" date="2016" name="Nat. Commun.">
        <title>Thousands of microbial genomes shed light on interconnected biogeochemical processes in an aquifer system.</title>
        <authorList>
            <person name="Anantharaman K."/>
            <person name="Brown C.T."/>
            <person name="Hug L.A."/>
            <person name="Sharon I."/>
            <person name="Castelle C.J."/>
            <person name="Probst A.J."/>
            <person name="Thomas B.C."/>
            <person name="Singh A."/>
            <person name="Wilkins M.J."/>
            <person name="Karaoz U."/>
            <person name="Brodie E.L."/>
            <person name="Williams K.H."/>
            <person name="Hubbard S.S."/>
            <person name="Banfield J.F."/>
        </authorList>
    </citation>
    <scope>NUCLEOTIDE SEQUENCE [LARGE SCALE GENOMIC DNA]</scope>
</reference>
<dbReference type="Pfam" id="PF02861">
    <property type="entry name" value="Clp_N"/>
    <property type="match status" value="1"/>
</dbReference>
<evidence type="ECO:0000256" key="1">
    <source>
        <dbReference type="PROSITE-ProRule" id="PRU01251"/>
    </source>
</evidence>
<sequence>MYERFTERARRVMQIATQEAQRFNHEYLDTSHILLGLLIEGSGAASHELKKFGLDRYEIRLRVAELIQPGTNTHPIKILPQTPRAKQLIEQAHKEMHYLAHTYVGTEHLLLALLRAPENTACQVLIGLGVELEKMRQSVLESFQAKPLIEDSAEFQCIRIEFSDAPTDAEEALENALRKCRPELSGKKIDSITIHSH</sequence>
<dbReference type="InterPro" id="IPR044217">
    <property type="entry name" value="CLPT1/2"/>
</dbReference>
<dbReference type="Gene3D" id="1.10.1780.10">
    <property type="entry name" value="Clp, N-terminal domain"/>
    <property type="match status" value="1"/>
</dbReference>
<protein>
    <recommendedName>
        <fullName evidence="2">Clp R domain-containing protein</fullName>
    </recommendedName>
</protein>
<organism evidence="3 4">
    <name type="scientific">Candidatus Staskawiczbacteria bacterium RIFCSPHIGHO2_01_FULL_41_41</name>
    <dbReference type="NCBI Taxonomy" id="1802203"/>
    <lineage>
        <taxon>Bacteria</taxon>
        <taxon>Candidatus Staskawicziibacteriota</taxon>
    </lineage>
</organism>
<dbReference type="InterPro" id="IPR036628">
    <property type="entry name" value="Clp_N_dom_sf"/>
</dbReference>
<dbReference type="EMBL" id="MHOP01000012">
    <property type="protein sequence ID" value="OGZ65890.1"/>
    <property type="molecule type" value="Genomic_DNA"/>
</dbReference>
<accession>A0A1G2HUH7</accession>
<keyword evidence="1" id="KW-0677">Repeat</keyword>
<feature type="domain" description="Clp R" evidence="2">
    <location>
        <begin position="2"/>
        <end position="146"/>
    </location>
</feature>
<gene>
    <name evidence="3" type="ORF">A2822_00130</name>
</gene>
<evidence type="ECO:0000313" key="3">
    <source>
        <dbReference type="EMBL" id="OGZ65890.1"/>
    </source>
</evidence>
<dbReference type="PROSITE" id="PS51903">
    <property type="entry name" value="CLP_R"/>
    <property type="match status" value="1"/>
</dbReference>